<proteinExistence type="inferred from homology"/>
<dbReference type="GO" id="GO:0016491">
    <property type="term" value="F:oxidoreductase activity"/>
    <property type="evidence" value="ECO:0007669"/>
    <property type="project" value="UniProtKB-KW"/>
</dbReference>
<reference evidence="3 4" key="1">
    <citation type="submission" date="2020-02" db="EMBL/GenBank/DDBJ databases">
        <authorList>
            <person name="Li X.-J."/>
            <person name="Han X.-M."/>
        </authorList>
    </citation>
    <scope>NUCLEOTIDE SEQUENCE [LARGE SCALE GENOMIC DNA]</scope>
    <source>
        <strain evidence="3 4">CCTCC AB 2017055</strain>
    </source>
</reference>
<comment type="caution">
    <text evidence="3">The sequence shown here is derived from an EMBL/GenBank/DDBJ whole genome shotgun (WGS) entry which is preliminary data.</text>
</comment>
<comment type="similarity">
    <text evidence="1">Belongs to the short-chain dehydrogenases/reductases (SDR) family.</text>
</comment>
<keyword evidence="2" id="KW-0560">Oxidoreductase</keyword>
<dbReference type="PANTHER" id="PTHR43477:SF1">
    <property type="entry name" value="DIHYDROANTICAPSIN 7-DEHYDROGENASE"/>
    <property type="match status" value="1"/>
</dbReference>
<name>A0A6L9SCU1_9ACTN</name>
<dbReference type="AlphaFoldDB" id="A0A6L9SCU1"/>
<dbReference type="Gene3D" id="3.40.50.720">
    <property type="entry name" value="NAD(P)-binding Rossmann-like Domain"/>
    <property type="match status" value="1"/>
</dbReference>
<gene>
    <name evidence="3" type="ORF">G1H10_19625</name>
</gene>
<dbReference type="Proteomes" id="UP000475214">
    <property type="component" value="Unassembled WGS sequence"/>
</dbReference>
<keyword evidence="4" id="KW-1185">Reference proteome</keyword>
<dbReference type="EMBL" id="JAAGOA010000014">
    <property type="protein sequence ID" value="NEE02388.1"/>
    <property type="molecule type" value="Genomic_DNA"/>
</dbReference>
<dbReference type="PRINTS" id="PR00081">
    <property type="entry name" value="GDHRDH"/>
</dbReference>
<evidence type="ECO:0000256" key="1">
    <source>
        <dbReference type="ARBA" id="ARBA00006484"/>
    </source>
</evidence>
<dbReference type="RefSeq" id="WP_163740878.1">
    <property type="nucleotide sequence ID" value="NZ_JAAGOA010000014.1"/>
</dbReference>
<evidence type="ECO:0000313" key="3">
    <source>
        <dbReference type="EMBL" id="NEE02388.1"/>
    </source>
</evidence>
<dbReference type="InterPro" id="IPR002347">
    <property type="entry name" value="SDR_fam"/>
</dbReference>
<dbReference type="Pfam" id="PF13561">
    <property type="entry name" value="adh_short_C2"/>
    <property type="match status" value="1"/>
</dbReference>
<dbReference type="CDD" id="cd05233">
    <property type="entry name" value="SDR_c"/>
    <property type="match status" value="1"/>
</dbReference>
<organism evidence="3 4">
    <name type="scientific">Phytoactinopolyspora halotolerans</name>
    <dbReference type="NCBI Taxonomy" id="1981512"/>
    <lineage>
        <taxon>Bacteria</taxon>
        <taxon>Bacillati</taxon>
        <taxon>Actinomycetota</taxon>
        <taxon>Actinomycetes</taxon>
        <taxon>Jiangellales</taxon>
        <taxon>Jiangellaceae</taxon>
        <taxon>Phytoactinopolyspora</taxon>
    </lineage>
</organism>
<dbReference type="InterPro" id="IPR036291">
    <property type="entry name" value="NAD(P)-bd_dom_sf"/>
</dbReference>
<dbReference type="PANTHER" id="PTHR43477">
    <property type="entry name" value="DIHYDROANTICAPSIN 7-DEHYDROGENASE"/>
    <property type="match status" value="1"/>
</dbReference>
<sequence length="237" mass="24420">MAPRTVLVVGGTSGIGLEVARHFAAAGDDVVLTGRDPERAEAVAKDVVRDAGGSARGIALELTDVGGIPSALAGIDHVDDVVLSAVDRDQNTAAEYDTAGALSLVTLKLVGYTEVIHALLPRMGHDASVVVFGGLAKDRPYPGSTTVSTVNGGVVGMVHTLATELAPIRVNGIHPGIVGDSPFWSGKPDEVLDGYRSRTPIGRLASMTEVVDAVAFLLRNGAVNGVNLNVDGGWLLR</sequence>
<evidence type="ECO:0000313" key="4">
    <source>
        <dbReference type="Proteomes" id="UP000475214"/>
    </source>
</evidence>
<protein>
    <submittedName>
        <fullName evidence="3">SDR family oxidoreductase</fullName>
    </submittedName>
</protein>
<accession>A0A6L9SCU1</accession>
<dbReference type="InterPro" id="IPR051122">
    <property type="entry name" value="SDR_DHRS6-like"/>
</dbReference>
<dbReference type="SUPFAM" id="SSF51735">
    <property type="entry name" value="NAD(P)-binding Rossmann-fold domains"/>
    <property type="match status" value="1"/>
</dbReference>
<evidence type="ECO:0000256" key="2">
    <source>
        <dbReference type="ARBA" id="ARBA00023002"/>
    </source>
</evidence>